<evidence type="ECO:0000313" key="3">
    <source>
        <dbReference type="Proteomes" id="UP000182054"/>
    </source>
</evidence>
<accession>A0A1I0UBT3</accession>
<sequence>MANVSDDLMMHKDNDPNAFGMFECFFCAASTQMFAVRMVDQDWGSPGVVWLRCMSCRRGFVLNDLYGLAPSTTPLDVPQGLDADTESTWNEVRSCLSARAFTASVMMCRKLLMHMAVEEGLPAKNEKDFAPTFVQCIDHLQAEGVITKRNRKWVDRIKDIGNEANHDLASIDKDQATTVATFTRQLLHEVYELPFLEANT</sequence>
<gene>
    <name evidence="2" type="ORF">SAMN05444374_1183</name>
</gene>
<dbReference type="InterPro" id="IPR025285">
    <property type="entry name" value="DUF4145"/>
</dbReference>
<evidence type="ECO:0000259" key="1">
    <source>
        <dbReference type="Pfam" id="PF13643"/>
    </source>
</evidence>
<name>A0A1I0UBT3_9NOCA</name>
<evidence type="ECO:0000313" key="2">
    <source>
        <dbReference type="EMBL" id="SFA61484.1"/>
    </source>
</evidence>
<dbReference type="GeneID" id="85487447"/>
<organism evidence="2 3">
    <name type="scientific">Rhodococcoides kroppenstedtii</name>
    <dbReference type="NCBI Taxonomy" id="293050"/>
    <lineage>
        <taxon>Bacteria</taxon>
        <taxon>Bacillati</taxon>
        <taxon>Actinomycetota</taxon>
        <taxon>Actinomycetes</taxon>
        <taxon>Mycobacteriales</taxon>
        <taxon>Nocardiaceae</taxon>
        <taxon>Rhodococcoides</taxon>
    </lineage>
</organism>
<protein>
    <recommendedName>
        <fullName evidence="1">DUF4145 domain-containing protein</fullName>
    </recommendedName>
</protein>
<feature type="domain" description="DUF4145" evidence="1">
    <location>
        <begin position="90"/>
        <end position="183"/>
    </location>
</feature>
<dbReference type="Pfam" id="PF13643">
    <property type="entry name" value="DUF4145"/>
    <property type="match status" value="1"/>
</dbReference>
<dbReference type="OrthoDB" id="4414420at2"/>
<dbReference type="RefSeq" id="WP_082895256.1">
    <property type="nucleotide sequence ID" value="NZ_FOJN01000018.1"/>
</dbReference>
<dbReference type="AlphaFoldDB" id="A0A1I0UBT3"/>
<reference evidence="2 3" key="1">
    <citation type="submission" date="2016-10" db="EMBL/GenBank/DDBJ databases">
        <authorList>
            <person name="de Groot N.N."/>
        </authorList>
    </citation>
    <scope>NUCLEOTIDE SEQUENCE [LARGE SCALE GENOMIC DNA]</scope>
    <source>
        <strain evidence="2 3">DSM 44908</strain>
    </source>
</reference>
<dbReference type="Proteomes" id="UP000182054">
    <property type="component" value="Unassembled WGS sequence"/>
</dbReference>
<proteinExistence type="predicted"/>
<dbReference type="EMBL" id="FOJN01000018">
    <property type="protein sequence ID" value="SFA61484.1"/>
    <property type="molecule type" value="Genomic_DNA"/>
</dbReference>